<feature type="chain" id="PRO_5006132028" evidence="1">
    <location>
        <begin position="22"/>
        <end position="151"/>
    </location>
</feature>
<dbReference type="AlphaFoldDB" id="A0A0P6W2N5"/>
<proteinExistence type="predicted"/>
<keyword evidence="3" id="KW-1185">Reference proteome</keyword>
<dbReference type="Proteomes" id="UP000048984">
    <property type="component" value="Unassembled WGS sequence"/>
</dbReference>
<keyword evidence="1" id="KW-0732">Signal</keyword>
<feature type="signal peptide" evidence="1">
    <location>
        <begin position="1"/>
        <end position="21"/>
    </location>
</feature>
<gene>
    <name evidence="2" type="ORF">ABB55_10095</name>
</gene>
<evidence type="ECO:0000256" key="1">
    <source>
        <dbReference type="SAM" id="SignalP"/>
    </source>
</evidence>
<comment type="caution">
    <text evidence="2">The sequence shown here is derived from an EMBL/GenBank/DDBJ whole genome shotgun (WGS) entry which is preliminary data.</text>
</comment>
<dbReference type="EMBL" id="LJYW01000001">
    <property type="protein sequence ID" value="KPL52530.1"/>
    <property type="molecule type" value="Genomic_DNA"/>
</dbReference>
<reference evidence="2 3" key="2">
    <citation type="submission" date="2015-10" db="EMBL/GenBank/DDBJ databases">
        <title>Draft Genome Sequence of Prosthecomicrobium hirschii ATCC 27832.</title>
        <authorList>
            <person name="Daniel J."/>
            <person name="Givan S.A."/>
            <person name="Brun Y.V."/>
            <person name="Brown P.J."/>
        </authorList>
    </citation>
    <scope>NUCLEOTIDE SEQUENCE [LARGE SCALE GENOMIC DNA]</scope>
    <source>
        <strain evidence="2 3">16</strain>
    </source>
</reference>
<dbReference type="RefSeq" id="WP_054358693.1">
    <property type="nucleotide sequence ID" value="NZ_JAPCYQ010000001.1"/>
</dbReference>
<name>A0A0P6W2N5_9HYPH</name>
<organism evidence="2 3">
    <name type="scientific">Prosthecodimorpha hirschii</name>
    <dbReference type="NCBI Taxonomy" id="665126"/>
    <lineage>
        <taxon>Bacteria</taxon>
        <taxon>Pseudomonadati</taxon>
        <taxon>Pseudomonadota</taxon>
        <taxon>Alphaproteobacteria</taxon>
        <taxon>Hyphomicrobiales</taxon>
        <taxon>Ancalomicrobiaceae</taxon>
        <taxon>Prosthecodimorpha</taxon>
    </lineage>
</organism>
<evidence type="ECO:0000313" key="3">
    <source>
        <dbReference type="Proteomes" id="UP000048984"/>
    </source>
</evidence>
<protein>
    <submittedName>
        <fullName evidence="2">Uncharacterized protein</fullName>
    </submittedName>
</protein>
<evidence type="ECO:0000313" key="2">
    <source>
        <dbReference type="EMBL" id="KPL52530.1"/>
    </source>
</evidence>
<reference evidence="2 3" key="1">
    <citation type="submission" date="2015-09" db="EMBL/GenBank/DDBJ databases">
        <authorList>
            <person name="Jackson K.R."/>
            <person name="Lunt B.L."/>
            <person name="Fisher J.N.B."/>
            <person name="Gardner A.V."/>
            <person name="Bailey M.E."/>
            <person name="Deus L.M."/>
            <person name="Earl A.S."/>
            <person name="Gibby P.D."/>
            <person name="Hartmann K.A."/>
            <person name="Liu J.E."/>
            <person name="Manci A.M."/>
            <person name="Nielsen D.A."/>
            <person name="Solomon M.B."/>
            <person name="Breakwell D.P."/>
            <person name="Burnett S.H."/>
            <person name="Grose J.H."/>
        </authorList>
    </citation>
    <scope>NUCLEOTIDE SEQUENCE [LARGE SCALE GENOMIC DNA]</scope>
    <source>
        <strain evidence="2 3">16</strain>
    </source>
</reference>
<sequence length="151" mass="15906">MKIAIRLALGLVACSATTANAVPRYFGAFLVDTVTSQCSGYPSVGMMFDLRFRPAGIGDNGADTTFNLFDRIQSISHKVTNSALSSVAKNYTGTWIGGNSGTSSGTIKLTSNLPTLTTKTDFISMAGTITNFDGLTGCTVTFRASVVRQLN</sequence>
<accession>A0A0P6W2N5</accession>